<dbReference type="AlphaFoldDB" id="A0A2C9UHS2"/>
<protein>
    <recommendedName>
        <fullName evidence="2">At4g15545-like C-terminal domain-containing protein</fullName>
    </recommendedName>
</protein>
<feature type="compositionally biased region" description="Low complexity" evidence="1">
    <location>
        <begin position="233"/>
        <end position="244"/>
    </location>
</feature>
<feature type="compositionally biased region" description="Polar residues" evidence="1">
    <location>
        <begin position="206"/>
        <end position="219"/>
    </location>
</feature>
<evidence type="ECO:0000259" key="2">
    <source>
        <dbReference type="Pfam" id="PF25972"/>
    </source>
</evidence>
<evidence type="ECO:0000313" key="3">
    <source>
        <dbReference type="EMBL" id="OAY30195.1"/>
    </source>
</evidence>
<dbReference type="GO" id="GO:0010168">
    <property type="term" value="C:ER body"/>
    <property type="evidence" value="ECO:0000318"/>
    <property type="project" value="GO_Central"/>
</dbReference>
<dbReference type="Pfam" id="PF25972">
    <property type="entry name" value="At4g15545_C"/>
    <property type="match status" value="1"/>
</dbReference>
<gene>
    <name evidence="3" type="ORF">MANES_14G012000</name>
</gene>
<dbReference type="EMBL" id="CM004400">
    <property type="protein sequence ID" value="OAY30195.1"/>
    <property type="molecule type" value="Genomic_DNA"/>
</dbReference>
<accession>A0A2C9UHS2</accession>
<feature type="domain" description="At4g15545-like C-terminal" evidence="2">
    <location>
        <begin position="256"/>
        <end position="321"/>
    </location>
</feature>
<feature type="region of interest" description="Disordered" evidence="1">
    <location>
        <begin position="152"/>
        <end position="181"/>
    </location>
</feature>
<proteinExistence type="predicted"/>
<dbReference type="InterPro" id="IPR058936">
    <property type="entry name" value="At4g15545-like"/>
</dbReference>
<feature type="compositionally biased region" description="Polar residues" evidence="1">
    <location>
        <begin position="166"/>
        <end position="181"/>
    </location>
</feature>
<reference evidence="3" key="1">
    <citation type="submission" date="2016-02" db="EMBL/GenBank/DDBJ databases">
        <title>WGS assembly of Manihot esculenta.</title>
        <authorList>
            <person name="Bredeson J.V."/>
            <person name="Prochnik S.E."/>
            <person name="Lyons J.B."/>
            <person name="Schmutz J."/>
            <person name="Grimwood J."/>
            <person name="Vrebalov J."/>
            <person name="Bart R.S."/>
            <person name="Amuge T."/>
            <person name="Ferguson M.E."/>
            <person name="Green R."/>
            <person name="Putnam N."/>
            <person name="Stites J."/>
            <person name="Rounsley S."/>
            <person name="Rokhsar D.S."/>
        </authorList>
    </citation>
    <scope>NUCLEOTIDE SEQUENCE [LARGE SCALE GENOMIC DNA]</scope>
    <source>
        <tissue evidence="3">Leaf</tissue>
    </source>
</reference>
<feature type="region of interest" description="Disordered" evidence="1">
    <location>
        <begin position="202"/>
        <end position="256"/>
    </location>
</feature>
<organism evidence="3">
    <name type="scientific">Manihot esculenta</name>
    <name type="common">Cassava</name>
    <name type="synonym">Jatropha manihot</name>
    <dbReference type="NCBI Taxonomy" id="3983"/>
    <lineage>
        <taxon>Eukaryota</taxon>
        <taxon>Viridiplantae</taxon>
        <taxon>Streptophyta</taxon>
        <taxon>Embryophyta</taxon>
        <taxon>Tracheophyta</taxon>
        <taxon>Spermatophyta</taxon>
        <taxon>Magnoliopsida</taxon>
        <taxon>eudicotyledons</taxon>
        <taxon>Gunneridae</taxon>
        <taxon>Pentapetalae</taxon>
        <taxon>rosids</taxon>
        <taxon>fabids</taxon>
        <taxon>Malpighiales</taxon>
        <taxon>Euphorbiaceae</taxon>
        <taxon>Crotonoideae</taxon>
        <taxon>Manihoteae</taxon>
        <taxon>Manihot</taxon>
    </lineage>
</organism>
<name>A0A2C9UHS2_MANES</name>
<dbReference type="PANTHER" id="PTHR47383:SF8">
    <property type="entry name" value="OS01G0768300 PROTEIN"/>
    <property type="match status" value="1"/>
</dbReference>
<sequence>MSQHGSTHSGGGPDFHLPDDILAVIPTDPYDQLDLARKLTSMAIASRVLNLEAETDRMRQKIYEQDRIIYDLEEKASNMQRAFLEAESRLKISFDENIKLAKERDSLAISVKKLSRDLAKLETFKKQLVQSLNDDSSSQAETVDIGTCDQTVPKAYPDKDEGTNGFAAQNSFSGSADTGNTSVDGLLQRELQKSFLQVSPRGFSAVGSTQKTSGMTSPTKPHERRTTLSSWYPASQQSSAANSPPRRRSLPACNPQIDGKEFFRQARSRLSYEQFSAFLANIRELNAQKQTREETLRKAEEIFGMDNKDLYLLFQGLLNRNSH</sequence>
<evidence type="ECO:0000256" key="1">
    <source>
        <dbReference type="SAM" id="MobiDB-lite"/>
    </source>
</evidence>
<dbReference type="PANTHER" id="PTHR47383">
    <property type="entry name" value="OS03G0659800 PROTEIN"/>
    <property type="match status" value="1"/>
</dbReference>
<dbReference type="InterPro" id="IPR058935">
    <property type="entry name" value="At4g15545-like_C"/>
</dbReference>
<dbReference type="STRING" id="3983.A0A2C9UHS2"/>